<dbReference type="eggNOG" id="ENOG5031MEB">
    <property type="taxonomic scope" value="Bacteria"/>
</dbReference>
<accession>L1MMN2</accession>
<dbReference type="NCBIfam" id="TIGR03083">
    <property type="entry name" value="maleylpyruvate isomerase family mycothiol-dependent enzyme"/>
    <property type="match status" value="1"/>
</dbReference>
<dbReference type="RefSeq" id="WP_006061960.1">
    <property type="nucleotide sequence ID" value="NZ_KB290821.1"/>
</dbReference>
<dbReference type="InterPro" id="IPR017520">
    <property type="entry name" value="CHP03086"/>
</dbReference>
<proteinExistence type="predicted"/>
<dbReference type="Proteomes" id="UP000010445">
    <property type="component" value="Unassembled WGS sequence"/>
</dbReference>
<dbReference type="NCBIfam" id="TIGR03086">
    <property type="entry name" value="TIGR03086 family metal-binding protein"/>
    <property type="match status" value="1"/>
</dbReference>
<comment type="caution">
    <text evidence="1">The sequence shown here is derived from an EMBL/GenBank/DDBJ whole genome shotgun (WGS) entry which is preliminary data.</text>
</comment>
<dbReference type="HOGENOM" id="CLU_051661_2_1_11"/>
<dbReference type="AlphaFoldDB" id="L1MMN2"/>
<dbReference type="InterPro" id="IPR034660">
    <property type="entry name" value="DinB/YfiT-like"/>
</dbReference>
<gene>
    <name evidence="1" type="ORF">HMPREF9997_00264</name>
</gene>
<reference evidence="1 2" key="1">
    <citation type="submission" date="2012-05" db="EMBL/GenBank/DDBJ databases">
        <authorList>
            <person name="Weinstock G."/>
            <person name="Sodergren E."/>
            <person name="Lobos E.A."/>
            <person name="Fulton L."/>
            <person name="Fulton R."/>
            <person name="Courtney L."/>
            <person name="Fronick C."/>
            <person name="O'Laughlin M."/>
            <person name="Godfrey J."/>
            <person name="Wilson R.M."/>
            <person name="Miner T."/>
            <person name="Farmer C."/>
            <person name="Delehaunty K."/>
            <person name="Cordes M."/>
            <person name="Minx P."/>
            <person name="Tomlinson C."/>
            <person name="Chen J."/>
            <person name="Wollam A."/>
            <person name="Pepin K.H."/>
            <person name="Bhonagiri V."/>
            <person name="Zhang X."/>
            <person name="Suruliraj S."/>
            <person name="Warren W."/>
            <person name="Mitreva M."/>
            <person name="Mardis E.R."/>
            <person name="Wilson R.K."/>
        </authorList>
    </citation>
    <scope>NUCLEOTIDE SEQUENCE [LARGE SCALE GENOMIC DNA]</scope>
    <source>
        <strain evidence="1 2">F0235</strain>
    </source>
</reference>
<dbReference type="PATRIC" id="fig|1035195.3.peg.245"/>
<dbReference type="OrthoDB" id="9816160at2"/>
<evidence type="ECO:0000313" key="1">
    <source>
        <dbReference type="EMBL" id="EKX92219.1"/>
    </source>
</evidence>
<dbReference type="SUPFAM" id="SSF109854">
    <property type="entry name" value="DinB/YfiT-like putative metalloenzymes"/>
    <property type="match status" value="1"/>
</dbReference>
<protein>
    <submittedName>
        <fullName evidence="1">TIGR03086 family protein</fullName>
    </submittedName>
</protein>
<keyword evidence="2" id="KW-1185">Reference proteome</keyword>
<sequence>MRDLRQELFGAQDWVAELISNTKPEQYSLPTPCSEFTVKDLLDHYMCVCDKIESFPVDRTPAETRIVDDYLQEWNASSQRARAVWTDEAMHRDYTMSWGAVHSGPETVGIYLFEMVCHGYDLAYATGQPLEGPEAVAQAALEAAIEIVSNYPREETTYDPETRAPENAGPTVALAAFLGRDVS</sequence>
<evidence type="ECO:0000313" key="2">
    <source>
        <dbReference type="Proteomes" id="UP000010445"/>
    </source>
</evidence>
<dbReference type="STRING" id="1035195.HMPREF9997_00264"/>
<dbReference type="InterPro" id="IPR017517">
    <property type="entry name" value="Maleyloyr_isom"/>
</dbReference>
<dbReference type="EMBL" id="AMEM01000006">
    <property type="protein sequence ID" value="EKX92219.1"/>
    <property type="molecule type" value="Genomic_DNA"/>
</dbReference>
<name>L1MMN2_9CORY</name>
<organism evidence="1 2">
    <name type="scientific">Corynebacterium durum F0235</name>
    <dbReference type="NCBI Taxonomy" id="1035195"/>
    <lineage>
        <taxon>Bacteria</taxon>
        <taxon>Bacillati</taxon>
        <taxon>Actinomycetota</taxon>
        <taxon>Actinomycetes</taxon>
        <taxon>Mycobacteriales</taxon>
        <taxon>Corynebacteriaceae</taxon>
        <taxon>Corynebacterium</taxon>
    </lineage>
</organism>